<keyword evidence="5" id="KW-0479">Metal-binding</keyword>
<proteinExistence type="inferred from homology"/>
<feature type="domain" description="Molybdopterin oxidoreductase" evidence="8">
    <location>
        <begin position="78"/>
        <end position="170"/>
    </location>
</feature>
<reference evidence="10 11" key="1">
    <citation type="journal article" date="2018" name="Nat. Biotechnol.">
        <title>A standardized bacterial taxonomy based on genome phylogeny substantially revises the tree of life.</title>
        <authorList>
            <person name="Parks D.H."/>
            <person name="Chuvochina M."/>
            <person name="Waite D.W."/>
            <person name="Rinke C."/>
            <person name="Skarshewski A."/>
            <person name="Chaumeil P.A."/>
            <person name="Hugenholtz P."/>
        </authorList>
    </citation>
    <scope>NUCLEOTIDE SEQUENCE [LARGE SCALE GENOMIC DNA]</scope>
    <source>
        <strain evidence="10">UBA8672</strain>
    </source>
</reference>
<dbReference type="InterPro" id="IPR006656">
    <property type="entry name" value="Mopterin_OxRdtase"/>
</dbReference>
<evidence type="ECO:0000256" key="3">
    <source>
        <dbReference type="ARBA" id="ARBA00022485"/>
    </source>
</evidence>
<sequence length="407" mass="46827">IVPKSSIPLNKHDGALYPFYEMVKPRIDVSRKSSIKNLIPNDERAKEGLPQDSCAYLSEKDGSWIVFRDSILKSDPYPVKGMFVFKQNPVEAVPNREKTLEMMQQMEFICTIDIQMSDTAWYSDLVLPESTYLERWDPCHSLSGIWPIVVARQPVIEPIFDTKSMKEITAGIVNEMLKIPSLWDDCWESDVKTFKETVVEPILNQPTEKFIEHQLSKYPKAYEMMLKEGVFYLDDKAKYGKTKKKDFRYKTKTGKIEIYNVRYENDGLNPLPVYASPPQPKPNEFRMILGRHAWNTHSGTQNNEYLHEIEPENAVWINDKRALELGIMDGDYVYVKSPVGEQKIKAKVTRKIRPDCIFYTHGFGRLSKGLSLVYKTGASQAAILEDYVDSISGNAAMHETFVEIRKA</sequence>
<dbReference type="GO" id="GO:0043546">
    <property type="term" value="F:molybdopterin cofactor binding"/>
    <property type="evidence" value="ECO:0007669"/>
    <property type="project" value="InterPro"/>
</dbReference>
<dbReference type="GO" id="GO:0016491">
    <property type="term" value="F:oxidoreductase activity"/>
    <property type="evidence" value="ECO:0007669"/>
    <property type="project" value="UniProtKB-KW"/>
</dbReference>
<accession>A0A3D5QBJ5</accession>
<dbReference type="CDD" id="cd02778">
    <property type="entry name" value="MopB_CT_Thiosulfate-R-like"/>
    <property type="match status" value="1"/>
</dbReference>
<dbReference type="SUPFAM" id="SSF53706">
    <property type="entry name" value="Formate dehydrogenase/DMSO reductase, domains 1-3"/>
    <property type="match status" value="1"/>
</dbReference>
<keyword evidence="3" id="KW-0408">Iron</keyword>
<dbReference type="Proteomes" id="UP000262325">
    <property type="component" value="Unassembled WGS sequence"/>
</dbReference>
<dbReference type="Pfam" id="PF00384">
    <property type="entry name" value="Molybdopterin"/>
    <property type="match status" value="1"/>
</dbReference>
<keyword evidence="7" id="KW-0560">Oxidoreductase</keyword>
<evidence type="ECO:0000313" key="11">
    <source>
        <dbReference type="Proteomes" id="UP000262325"/>
    </source>
</evidence>
<dbReference type="InterPro" id="IPR006657">
    <property type="entry name" value="MoPterin_dinucl-bd_dom"/>
</dbReference>
<dbReference type="GO" id="GO:0051539">
    <property type="term" value="F:4 iron, 4 sulfur cluster binding"/>
    <property type="evidence" value="ECO:0007669"/>
    <property type="project" value="UniProtKB-KW"/>
</dbReference>
<evidence type="ECO:0000256" key="4">
    <source>
        <dbReference type="ARBA" id="ARBA00022505"/>
    </source>
</evidence>
<dbReference type="PROSITE" id="PS00490">
    <property type="entry name" value="MOLYBDOPTERIN_PROK_2"/>
    <property type="match status" value="1"/>
</dbReference>
<evidence type="ECO:0000256" key="6">
    <source>
        <dbReference type="ARBA" id="ARBA00022729"/>
    </source>
</evidence>
<protein>
    <submittedName>
        <fullName evidence="10">Molybdopterin oxidoreductase</fullName>
    </submittedName>
</protein>
<dbReference type="InterPro" id="IPR006655">
    <property type="entry name" value="Mopterin_OxRdtase_prok_CS"/>
</dbReference>
<feature type="domain" description="Molybdopterin dinucleotide-binding" evidence="9">
    <location>
        <begin position="285"/>
        <end position="400"/>
    </location>
</feature>
<evidence type="ECO:0000256" key="2">
    <source>
        <dbReference type="ARBA" id="ARBA00010312"/>
    </source>
</evidence>
<dbReference type="Gene3D" id="3.40.50.740">
    <property type="match status" value="1"/>
</dbReference>
<comment type="similarity">
    <text evidence="2">Belongs to the prokaryotic molybdopterin-containing oxidoreductase family.</text>
</comment>
<dbReference type="InterPro" id="IPR009010">
    <property type="entry name" value="Asp_de-COase-like_dom_sf"/>
</dbReference>
<comment type="cofactor">
    <cofactor evidence="1">
        <name>Mo-bis(molybdopterin guanine dinucleotide)</name>
        <dbReference type="ChEBI" id="CHEBI:60539"/>
    </cofactor>
</comment>
<comment type="caution">
    <text evidence="10">The sequence shown here is derived from an EMBL/GenBank/DDBJ whole genome shotgun (WGS) entry which is preliminary data.</text>
</comment>
<dbReference type="SUPFAM" id="SSF50692">
    <property type="entry name" value="ADC-like"/>
    <property type="match status" value="1"/>
</dbReference>
<dbReference type="Pfam" id="PF01568">
    <property type="entry name" value="Molydop_binding"/>
    <property type="match status" value="1"/>
</dbReference>
<name>A0A3D5QBJ5_FLESI</name>
<evidence type="ECO:0000256" key="5">
    <source>
        <dbReference type="ARBA" id="ARBA00022723"/>
    </source>
</evidence>
<evidence type="ECO:0000259" key="9">
    <source>
        <dbReference type="Pfam" id="PF01568"/>
    </source>
</evidence>
<keyword evidence="6" id="KW-0732">Signal</keyword>
<evidence type="ECO:0000256" key="1">
    <source>
        <dbReference type="ARBA" id="ARBA00001942"/>
    </source>
</evidence>
<keyword evidence="3" id="KW-0411">Iron-sulfur</keyword>
<dbReference type="AlphaFoldDB" id="A0A3D5QBJ5"/>
<dbReference type="EMBL" id="DPPF01000108">
    <property type="protein sequence ID" value="HCW93103.1"/>
    <property type="molecule type" value="Genomic_DNA"/>
</dbReference>
<dbReference type="InterPro" id="IPR050612">
    <property type="entry name" value="Prok_Mopterin_Oxidored"/>
</dbReference>
<evidence type="ECO:0000256" key="7">
    <source>
        <dbReference type="ARBA" id="ARBA00023002"/>
    </source>
</evidence>
<dbReference type="Gene3D" id="2.40.40.20">
    <property type="match status" value="1"/>
</dbReference>
<keyword evidence="3" id="KW-0004">4Fe-4S</keyword>
<organism evidence="10 11">
    <name type="scientific">Flexistipes sinusarabici</name>
    <dbReference type="NCBI Taxonomy" id="2352"/>
    <lineage>
        <taxon>Bacteria</taxon>
        <taxon>Pseudomonadati</taxon>
        <taxon>Deferribacterota</taxon>
        <taxon>Deferribacteres</taxon>
        <taxon>Deferribacterales</taxon>
        <taxon>Flexistipitaceae</taxon>
        <taxon>Flexistipes</taxon>
    </lineage>
</organism>
<gene>
    <name evidence="10" type="ORF">DHM44_05420</name>
</gene>
<keyword evidence="4" id="KW-0500">Molybdenum</keyword>
<feature type="non-terminal residue" evidence="10">
    <location>
        <position position="1"/>
    </location>
</feature>
<dbReference type="GO" id="GO:0046872">
    <property type="term" value="F:metal ion binding"/>
    <property type="evidence" value="ECO:0007669"/>
    <property type="project" value="UniProtKB-KW"/>
</dbReference>
<dbReference type="PANTHER" id="PTHR43742">
    <property type="entry name" value="TRIMETHYLAMINE-N-OXIDE REDUCTASE"/>
    <property type="match status" value="1"/>
</dbReference>
<dbReference type="PANTHER" id="PTHR43742:SF9">
    <property type="entry name" value="TETRATHIONATE REDUCTASE SUBUNIT A"/>
    <property type="match status" value="1"/>
</dbReference>
<dbReference type="PROSITE" id="PS00932">
    <property type="entry name" value="MOLYBDOPTERIN_PROK_3"/>
    <property type="match status" value="1"/>
</dbReference>
<evidence type="ECO:0000259" key="8">
    <source>
        <dbReference type="Pfam" id="PF00384"/>
    </source>
</evidence>
<evidence type="ECO:0000313" key="10">
    <source>
        <dbReference type="EMBL" id="HCW93103.1"/>
    </source>
</evidence>